<evidence type="ECO:0000313" key="3">
    <source>
        <dbReference type="EMBL" id="KAF4385728.1"/>
    </source>
</evidence>
<sequence length="189" mass="21026">MDSLEPKYSTANALANSVLPTPVGPVNKKLAIGRLGSLIPARARRMARLMASTASSCPIIRLCSVFSMLSNLFDSEGDRFSNGIPVQDEINKPFNIWIVSSTDGSVIETPYFGLYTQTGGRAILDEIEAKLELEKEKMVDSRHVLSEYGNMSSPCVLFVMDKFEEKVIGGKEIHHWRWIGVGCSYRMYN</sequence>
<evidence type="ECO:0000259" key="2">
    <source>
        <dbReference type="Pfam" id="PF02797"/>
    </source>
</evidence>
<evidence type="ECO:0000256" key="1">
    <source>
        <dbReference type="ARBA" id="ARBA00005531"/>
    </source>
</evidence>
<dbReference type="InterPro" id="IPR012328">
    <property type="entry name" value="Chalcone/stilbene_synt_C"/>
</dbReference>
<dbReference type="Pfam" id="PF02797">
    <property type="entry name" value="Chal_sti_synt_C"/>
    <property type="match status" value="1"/>
</dbReference>
<comment type="similarity">
    <text evidence="1">Belongs to the thiolase-like superfamily. Chalcone/stilbene synthases family.</text>
</comment>
<feature type="domain" description="Chalcone/stilbene synthase C-terminal" evidence="2">
    <location>
        <begin position="118"/>
        <end position="170"/>
    </location>
</feature>
<evidence type="ECO:0000313" key="4">
    <source>
        <dbReference type="Proteomes" id="UP000525078"/>
    </source>
</evidence>
<dbReference type="AlphaFoldDB" id="A0A7J6GSH6"/>
<dbReference type="SUPFAM" id="SSF53901">
    <property type="entry name" value="Thiolase-like"/>
    <property type="match status" value="1"/>
</dbReference>
<reference evidence="3 4" key="1">
    <citation type="journal article" date="2020" name="bioRxiv">
        <title>Sequence and annotation of 42 cannabis genomes reveals extensive copy number variation in cannabinoid synthesis and pathogen resistance genes.</title>
        <authorList>
            <person name="Mckernan K.J."/>
            <person name="Helbert Y."/>
            <person name="Kane L.T."/>
            <person name="Ebling H."/>
            <person name="Zhang L."/>
            <person name="Liu B."/>
            <person name="Eaton Z."/>
            <person name="Mclaughlin S."/>
            <person name="Kingan S."/>
            <person name="Baybayan P."/>
            <person name="Concepcion G."/>
            <person name="Jordan M."/>
            <person name="Riva A."/>
            <person name="Barbazuk W."/>
            <person name="Harkins T."/>
        </authorList>
    </citation>
    <scope>NUCLEOTIDE SEQUENCE [LARGE SCALE GENOMIC DNA]</scope>
    <source>
        <strain evidence="4">cv. Jamaican Lion 4</strain>
        <tissue evidence="3">Leaf</tissue>
    </source>
</reference>
<protein>
    <recommendedName>
        <fullName evidence="2">Chalcone/stilbene synthase C-terminal domain-containing protein</fullName>
    </recommendedName>
</protein>
<dbReference type="PANTHER" id="PTHR11877:SF14">
    <property type="entry name" value="CHALCONE SYNTHASE"/>
    <property type="match status" value="1"/>
</dbReference>
<dbReference type="EMBL" id="JAATIP010000044">
    <property type="protein sequence ID" value="KAF4385728.1"/>
    <property type="molecule type" value="Genomic_DNA"/>
</dbReference>
<dbReference type="InterPro" id="IPR011141">
    <property type="entry name" value="Polyketide_synthase_type-III"/>
</dbReference>
<dbReference type="GO" id="GO:0030639">
    <property type="term" value="P:polyketide biosynthetic process"/>
    <property type="evidence" value="ECO:0007669"/>
    <property type="project" value="TreeGrafter"/>
</dbReference>
<dbReference type="GO" id="GO:0016747">
    <property type="term" value="F:acyltransferase activity, transferring groups other than amino-acyl groups"/>
    <property type="evidence" value="ECO:0007669"/>
    <property type="project" value="InterPro"/>
</dbReference>
<accession>A0A7J6GSH6</accession>
<comment type="caution">
    <text evidence="3">The sequence shown here is derived from an EMBL/GenBank/DDBJ whole genome shotgun (WGS) entry which is preliminary data.</text>
</comment>
<proteinExistence type="inferred from homology"/>
<dbReference type="Gene3D" id="3.40.47.10">
    <property type="match status" value="1"/>
</dbReference>
<dbReference type="PANTHER" id="PTHR11877">
    <property type="entry name" value="HYDROXYMETHYLGLUTARYL-COA SYNTHASE"/>
    <property type="match status" value="1"/>
</dbReference>
<gene>
    <name evidence="3" type="ORF">F8388_010284</name>
</gene>
<organism evidence="3 4">
    <name type="scientific">Cannabis sativa</name>
    <name type="common">Hemp</name>
    <name type="synonym">Marijuana</name>
    <dbReference type="NCBI Taxonomy" id="3483"/>
    <lineage>
        <taxon>Eukaryota</taxon>
        <taxon>Viridiplantae</taxon>
        <taxon>Streptophyta</taxon>
        <taxon>Embryophyta</taxon>
        <taxon>Tracheophyta</taxon>
        <taxon>Spermatophyta</taxon>
        <taxon>Magnoliopsida</taxon>
        <taxon>eudicotyledons</taxon>
        <taxon>Gunneridae</taxon>
        <taxon>Pentapetalae</taxon>
        <taxon>rosids</taxon>
        <taxon>fabids</taxon>
        <taxon>Rosales</taxon>
        <taxon>Cannabaceae</taxon>
        <taxon>Cannabis</taxon>
    </lineage>
</organism>
<name>A0A7J6GSH6_CANSA</name>
<dbReference type="InterPro" id="IPR016039">
    <property type="entry name" value="Thiolase-like"/>
</dbReference>
<dbReference type="Proteomes" id="UP000525078">
    <property type="component" value="Unassembled WGS sequence"/>
</dbReference>